<dbReference type="AlphaFoldDB" id="A0A4U5PHU9"/>
<sequence length="69" mass="8204">MDFYLQVDKIRQFLDTLALFQQQVLLREHDLLGQIRRGCLRLKELESRMAKMGEDGLSHFAQLEKRLVN</sequence>
<name>A0A4U5PHU9_STECR</name>
<reference evidence="1 2" key="2">
    <citation type="journal article" date="2019" name="G3 (Bethesda)">
        <title>Hybrid Assembly of the Genome of the Entomopathogenic Nematode Steinernema carpocapsae Identifies the X-Chromosome.</title>
        <authorList>
            <person name="Serra L."/>
            <person name="Macchietto M."/>
            <person name="Macias-Munoz A."/>
            <person name="McGill C.J."/>
            <person name="Rodriguez I.M."/>
            <person name="Rodriguez B."/>
            <person name="Murad R."/>
            <person name="Mortazavi A."/>
        </authorList>
    </citation>
    <scope>NUCLEOTIDE SEQUENCE [LARGE SCALE GENOMIC DNA]</scope>
    <source>
        <strain evidence="1 2">ALL</strain>
    </source>
</reference>
<accession>A0A4U5PHU9</accession>
<evidence type="ECO:0000313" key="2">
    <source>
        <dbReference type="Proteomes" id="UP000298663"/>
    </source>
</evidence>
<reference evidence="1 2" key="1">
    <citation type="journal article" date="2015" name="Genome Biol.">
        <title>Comparative genomics of Steinernema reveals deeply conserved gene regulatory networks.</title>
        <authorList>
            <person name="Dillman A.R."/>
            <person name="Macchietto M."/>
            <person name="Porter C.F."/>
            <person name="Rogers A."/>
            <person name="Williams B."/>
            <person name="Antoshechkin I."/>
            <person name="Lee M.M."/>
            <person name="Goodwin Z."/>
            <person name="Lu X."/>
            <person name="Lewis E.E."/>
            <person name="Goodrich-Blair H."/>
            <person name="Stock S.P."/>
            <person name="Adams B.J."/>
            <person name="Sternberg P.W."/>
            <person name="Mortazavi A."/>
        </authorList>
    </citation>
    <scope>NUCLEOTIDE SEQUENCE [LARGE SCALE GENOMIC DNA]</scope>
    <source>
        <strain evidence="1 2">ALL</strain>
    </source>
</reference>
<keyword evidence="2" id="KW-1185">Reference proteome</keyword>
<protein>
    <submittedName>
        <fullName evidence="1">Uncharacterized protein</fullName>
    </submittedName>
</protein>
<proteinExistence type="predicted"/>
<evidence type="ECO:0000313" key="1">
    <source>
        <dbReference type="EMBL" id="TKR96138.1"/>
    </source>
</evidence>
<gene>
    <name evidence="1" type="ORF">L596_010201</name>
</gene>
<dbReference type="Proteomes" id="UP000298663">
    <property type="component" value="Unassembled WGS sequence"/>
</dbReference>
<dbReference type="EMBL" id="AZBU02000002">
    <property type="protein sequence ID" value="TKR96138.1"/>
    <property type="molecule type" value="Genomic_DNA"/>
</dbReference>
<organism evidence="1 2">
    <name type="scientific">Steinernema carpocapsae</name>
    <name type="common">Entomopathogenic nematode</name>
    <dbReference type="NCBI Taxonomy" id="34508"/>
    <lineage>
        <taxon>Eukaryota</taxon>
        <taxon>Metazoa</taxon>
        <taxon>Ecdysozoa</taxon>
        <taxon>Nematoda</taxon>
        <taxon>Chromadorea</taxon>
        <taxon>Rhabditida</taxon>
        <taxon>Tylenchina</taxon>
        <taxon>Panagrolaimomorpha</taxon>
        <taxon>Strongyloidoidea</taxon>
        <taxon>Steinernematidae</taxon>
        <taxon>Steinernema</taxon>
    </lineage>
</organism>
<comment type="caution">
    <text evidence="1">The sequence shown here is derived from an EMBL/GenBank/DDBJ whole genome shotgun (WGS) entry which is preliminary data.</text>
</comment>